<proteinExistence type="predicted"/>
<comment type="caution">
    <text evidence="1">The sequence shown here is derived from an EMBL/GenBank/DDBJ whole genome shotgun (WGS) entry which is preliminary data.</text>
</comment>
<dbReference type="EMBL" id="LBTX01000019">
    <property type="protein sequence ID" value="KKQ49091.1"/>
    <property type="molecule type" value="Genomic_DNA"/>
</dbReference>
<evidence type="ECO:0000313" key="2">
    <source>
        <dbReference type="Proteomes" id="UP000034231"/>
    </source>
</evidence>
<protein>
    <submittedName>
        <fullName evidence="1">Uncharacterized protein</fullName>
    </submittedName>
</protein>
<dbReference type="Proteomes" id="UP000034231">
    <property type="component" value="Unassembled WGS sequence"/>
</dbReference>
<dbReference type="AlphaFoldDB" id="A0A0G0L8Z0"/>
<evidence type="ECO:0000313" key="1">
    <source>
        <dbReference type="EMBL" id="KKQ49091.1"/>
    </source>
</evidence>
<name>A0A0G0L8Z0_9BACT</name>
<reference evidence="1 2" key="1">
    <citation type="journal article" date="2015" name="Nature">
        <title>rRNA introns, odd ribosomes, and small enigmatic genomes across a large radiation of phyla.</title>
        <authorList>
            <person name="Brown C.T."/>
            <person name="Hug L.A."/>
            <person name="Thomas B.C."/>
            <person name="Sharon I."/>
            <person name="Castelle C.J."/>
            <person name="Singh A."/>
            <person name="Wilkins M.J."/>
            <person name="Williams K.H."/>
            <person name="Banfield J.F."/>
        </authorList>
    </citation>
    <scope>NUCLEOTIDE SEQUENCE [LARGE SCALE GENOMIC DNA]</scope>
</reference>
<accession>A0A0G0L8Z0</accession>
<sequence>MKKLVLVLVVLFGFWLYVSKNSRALSSTNVKDVLSNSQFSYYAEVGVGNSVNSTIITINTGSLFPSKTTNNLFVGDTVAIGIGGSQSIYYVRGIGNTASFAINTGISEISAVAGGSIISTRSAIHTVSFEPQTNSTGGYWQFLIKAASGGGEKSSDNIPDQQGFDLGNLTVDAVTCPWGATASIGTTTAVALGSPAVTSYYHVIQCALGAGVTNPAGTGETGTIIVGTGNTMMINPSPSNTASQEGTANIFSYLVRQLNSSSQVLDQTYGKIALVEAVRVTATIDPSITFYIDGIGATDVGSTACGVGTTLSPGAAYTTGSQVVFGSLALSAFNQLSQRLSCVTNAPGGYVVTVHEGGLMSNVSTGTTIPDTLCDGANCTTTNETPWTTVSSSRSEFGYSMTNVGTSLPLIEGYFKPFGIGAENAQKIMERITLPGGIESAYVCYRLTATTSQEAGDYEGKIIYTATATF</sequence>
<organism evidence="1 2">
    <name type="scientific">Candidatus Shapirobacteria bacterium GW2011_GWE1_38_10</name>
    <dbReference type="NCBI Taxonomy" id="1618488"/>
    <lineage>
        <taxon>Bacteria</taxon>
        <taxon>Candidatus Shapironibacteriota</taxon>
    </lineage>
</organism>
<gene>
    <name evidence="1" type="ORF">US68_C0019G0010</name>
</gene>